<dbReference type="GO" id="GO:0016020">
    <property type="term" value="C:membrane"/>
    <property type="evidence" value="ECO:0007669"/>
    <property type="project" value="UniProtKB-SubCell"/>
</dbReference>
<evidence type="ECO:0000259" key="7">
    <source>
        <dbReference type="PROSITE" id="PS50885"/>
    </source>
</evidence>
<sequence>MNCTIFLCLFSFMLMIATLSLVANDNEHDEEYLGYVTKLRLLSQEITQQALQEAARGNELGFQTISNAQSEYKNLLETLTNGNPESGMSGTPSSTALKNLRDLWEKGESSLQNLLETQETITHLHKDSDVMDQLFEKNDTLIETMISAKASPNQIFLATQQLLWLERIKHNLLNDSEKKDEKALNEKAIRQFGHNLSVLMSGSDTDRQLKAVASPEAQAILEEILVLFDKDIKKFFLDNSEEIYKAKRALQEIKKLNPLILERIEKLQEAYVDASKQRFISPTLGNGLAVIVLFLLLIFLYMIIRINKARTQEMEQQFAEIEAANHRNQEAILRLLTEIADLADGDLTVNATVTEDFTGAIADAINFSIEALRDLVIRINRTAEQVTGAAQSTRKTAGQLTKASERLAQQIAKGGQAVIGMATAIKTISAKAKESADVAIKVRQGTLHPPTDNTDLLPVRVSFYDEGATTVAKTSIRATSCKAGTKHGVLHFAVI</sequence>
<evidence type="ECO:0000256" key="5">
    <source>
        <dbReference type="SAM" id="Phobius"/>
    </source>
</evidence>
<protein>
    <submittedName>
        <fullName evidence="8">Methyl-accepting chemotaxis sensory transducer</fullName>
    </submittedName>
</protein>
<name>A0A176RVH9_9GAMM</name>
<feature type="chain" id="PRO_5008048948" evidence="6">
    <location>
        <begin position="24"/>
        <end position="495"/>
    </location>
</feature>
<dbReference type="PANTHER" id="PTHR32089:SF119">
    <property type="entry name" value="METHYL-ACCEPTING CHEMOTAXIS PROTEIN CTPL"/>
    <property type="match status" value="1"/>
</dbReference>
<evidence type="ECO:0000256" key="1">
    <source>
        <dbReference type="ARBA" id="ARBA00004141"/>
    </source>
</evidence>
<feature type="signal peptide" evidence="6">
    <location>
        <begin position="1"/>
        <end position="23"/>
    </location>
</feature>
<feature type="transmembrane region" description="Helical" evidence="5">
    <location>
        <begin position="284"/>
        <end position="304"/>
    </location>
</feature>
<evidence type="ECO:0000256" key="6">
    <source>
        <dbReference type="SAM" id="SignalP"/>
    </source>
</evidence>
<keyword evidence="2 5" id="KW-0812">Transmembrane</keyword>
<keyword evidence="9" id="KW-1185">Reference proteome</keyword>
<evidence type="ECO:0000313" key="8">
    <source>
        <dbReference type="EMBL" id="OAD19744.1"/>
    </source>
</evidence>
<dbReference type="PANTHER" id="PTHR32089">
    <property type="entry name" value="METHYL-ACCEPTING CHEMOTAXIS PROTEIN MCPB"/>
    <property type="match status" value="1"/>
</dbReference>
<feature type="domain" description="HAMP" evidence="7">
    <location>
        <begin position="326"/>
        <end position="377"/>
    </location>
</feature>
<evidence type="ECO:0000256" key="3">
    <source>
        <dbReference type="ARBA" id="ARBA00022989"/>
    </source>
</evidence>
<proteinExistence type="predicted"/>
<organism evidence="8 9">
    <name type="scientific">Candidatus Thiomargarita nelsonii</name>
    <dbReference type="NCBI Taxonomy" id="1003181"/>
    <lineage>
        <taxon>Bacteria</taxon>
        <taxon>Pseudomonadati</taxon>
        <taxon>Pseudomonadota</taxon>
        <taxon>Gammaproteobacteria</taxon>
        <taxon>Thiotrichales</taxon>
        <taxon>Thiotrichaceae</taxon>
        <taxon>Thiomargarita</taxon>
    </lineage>
</organism>
<dbReference type="InterPro" id="IPR003660">
    <property type="entry name" value="HAMP_dom"/>
</dbReference>
<gene>
    <name evidence="8" type="ORF">THIOM_004606</name>
</gene>
<comment type="caution">
    <text evidence="8">The sequence shown here is derived from an EMBL/GenBank/DDBJ whole genome shotgun (WGS) entry which is preliminary data.</text>
</comment>
<keyword evidence="4 5" id="KW-0472">Membrane</keyword>
<dbReference type="AlphaFoldDB" id="A0A176RVH9"/>
<dbReference type="Gene3D" id="1.10.287.950">
    <property type="entry name" value="Methyl-accepting chemotaxis protein"/>
    <property type="match status" value="1"/>
</dbReference>
<dbReference type="PROSITE" id="PS50885">
    <property type="entry name" value="HAMP"/>
    <property type="match status" value="1"/>
</dbReference>
<evidence type="ECO:0000313" key="9">
    <source>
        <dbReference type="Proteomes" id="UP000076962"/>
    </source>
</evidence>
<keyword evidence="3 5" id="KW-1133">Transmembrane helix</keyword>
<reference evidence="8 9" key="1">
    <citation type="submission" date="2016-05" db="EMBL/GenBank/DDBJ databases">
        <title>Single-cell genome of chain-forming Candidatus Thiomargarita nelsonii and comparison to other large sulfur-oxidizing bacteria.</title>
        <authorList>
            <person name="Winkel M."/>
            <person name="Salman V."/>
            <person name="Woyke T."/>
            <person name="Schulz-Vogt H."/>
            <person name="Richter M."/>
            <person name="Flood B."/>
            <person name="Bailey J."/>
            <person name="Amann R."/>
            <person name="Mussmann M."/>
        </authorList>
    </citation>
    <scope>NUCLEOTIDE SEQUENCE [LARGE SCALE GENOMIC DNA]</scope>
    <source>
        <strain evidence="8 9">THI036</strain>
    </source>
</reference>
<comment type="subcellular location">
    <subcellularLocation>
        <location evidence="1">Membrane</location>
        <topology evidence="1">Multi-pass membrane protein</topology>
    </subcellularLocation>
</comment>
<keyword evidence="6" id="KW-0732">Signal</keyword>
<dbReference type="EMBL" id="LUTY01002682">
    <property type="protein sequence ID" value="OAD19744.1"/>
    <property type="molecule type" value="Genomic_DNA"/>
</dbReference>
<dbReference type="PATRIC" id="fig|1003181.4.peg.6073"/>
<evidence type="ECO:0000256" key="4">
    <source>
        <dbReference type="ARBA" id="ARBA00023136"/>
    </source>
</evidence>
<dbReference type="Proteomes" id="UP000076962">
    <property type="component" value="Unassembled WGS sequence"/>
</dbReference>
<dbReference type="GO" id="GO:0007165">
    <property type="term" value="P:signal transduction"/>
    <property type="evidence" value="ECO:0007669"/>
    <property type="project" value="InterPro"/>
</dbReference>
<evidence type="ECO:0000256" key="2">
    <source>
        <dbReference type="ARBA" id="ARBA00022692"/>
    </source>
</evidence>
<accession>A0A176RVH9</accession>